<organism evidence="2 3">
    <name type="scientific">Serinibacter arcticus</name>
    <dbReference type="NCBI Taxonomy" id="1655435"/>
    <lineage>
        <taxon>Bacteria</taxon>
        <taxon>Bacillati</taxon>
        <taxon>Actinomycetota</taxon>
        <taxon>Actinomycetes</taxon>
        <taxon>Micrococcales</taxon>
        <taxon>Beutenbergiaceae</taxon>
        <taxon>Serinibacter</taxon>
    </lineage>
</organism>
<dbReference type="InterPro" id="IPR001054">
    <property type="entry name" value="A/G_cyclase"/>
</dbReference>
<keyword evidence="3" id="KW-1185">Reference proteome</keyword>
<dbReference type="SUPFAM" id="SSF55073">
    <property type="entry name" value="Nucleotide cyclase"/>
    <property type="match status" value="1"/>
</dbReference>
<evidence type="ECO:0000313" key="3">
    <source>
        <dbReference type="Proteomes" id="UP000297318"/>
    </source>
</evidence>
<dbReference type="PROSITE" id="PS50125">
    <property type="entry name" value="GUANYLATE_CYCLASE_2"/>
    <property type="match status" value="1"/>
</dbReference>
<dbReference type="CDD" id="cd07302">
    <property type="entry name" value="CHD"/>
    <property type="match status" value="1"/>
</dbReference>
<reference evidence="2 3" key="1">
    <citation type="submission" date="2018-11" db="EMBL/GenBank/DDBJ databases">
        <title>Complete genome sequencing of the Actinobacteria Serinibacter sp. K3-2.</title>
        <authorList>
            <person name="Rakitin A.L."/>
            <person name="Beletsky A.V."/>
            <person name="Mardanov A.V."/>
            <person name="Ravin N.V."/>
            <person name="Gromova A.S."/>
            <person name="Filippova S.N."/>
            <person name="Gal'Chenko V.F."/>
        </authorList>
    </citation>
    <scope>NUCLEOTIDE SEQUENCE [LARGE SCALE GENOMIC DNA]</scope>
    <source>
        <strain evidence="2 3">K3-2</strain>
    </source>
</reference>
<gene>
    <name evidence="2" type="ORF">SERN_2699</name>
</gene>
<comment type="caution">
    <text evidence="2">The sequence shown here is derived from an EMBL/GenBank/DDBJ whole genome shotgun (WGS) entry which is preliminary data.</text>
</comment>
<accession>A0A4Z1DZ27</accession>
<protein>
    <submittedName>
        <fullName evidence="2">Adenylate cyclase</fullName>
    </submittedName>
</protein>
<proteinExistence type="predicted"/>
<evidence type="ECO:0000313" key="2">
    <source>
        <dbReference type="EMBL" id="TGO04108.1"/>
    </source>
</evidence>
<dbReference type="Proteomes" id="UP000297318">
    <property type="component" value="Unassembled WGS sequence"/>
</dbReference>
<dbReference type="Gene3D" id="3.30.70.1230">
    <property type="entry name" value="Nucleotide cyclase"/>
    <property type="match status" value="1"/>
</dbReference>
<feature type="domain" description="Guanylate cyclase" evidence="1">
    <location>
        <begin position="183"/>
        <end position="292"/>
    </location>
</feature>
<evidence type="ECO:0000259" key="1">
    <source>
        <dbReference type="PROSITE" id="PS50125"/>
    </source>
</evidence>
<dbReference type="GO" id="GO:0035556">
    <property type="term" value="P:intracellular signal transduction"/>
    <property type="evidence" value="ECO:0007669"/>
    <property type="project" value="InterPro"/>
</dbReference>
<dbReference type="OrthoDB" id="310836at2"/>
<dbReference type="EMBL" id="RHPJ01000004">
    <property type="protein sequence ID" value="TGO04108.1"/>
    <property type="molecule type" value="Genomic_DNA"/>
</dbReference>
<dbReference type="GO" id="GO:0004016">
    <property type="term" value="F:adenylate cyclase activity"/>
    <property type="evidence" value="ECO:0007669"/>
    <property type="project" value="UniProtKB-ARBA"/>
</dbReference>
<dbReference type="GO" id="GO:0009190">
    <property type="term" value="P:cyclic nucleotide biosynthetic process"/>
    <property type="evidence" value="ECO:0007669"/>
    <property type="project" value="InterPro"/>
</dbReference>
<sequence>MDHTGSATSRRTDSQTLERQTRLLLGALPSLDAYEVARLAGTSAARVLQFWRALGFAGIAASEKAFTPADADALRAALSLVEDTGLTETAWRAVVRAAAHSADRLAVWQLETLVEDAERRWVLDDISARLVVLDTVGEAVPALEALSAHAWRRHLLALLTRTEQSVGQAGTAEARDELPLERATGFVDVVSYTQRSARLGAAGLGELVATFEERARDVVTEAGARVVKTMGDGVLFVADDLPTGLEVALELVDSYARAPVPLEVHGAVTWGRVLSRSGDVFGPTVNLAARLADIASAGQILTDEITWALAEADAGVRSTVVATSLPTAQVPGIGPVEPVLLGRPDS</sequence>
<dbReference type="AlphaFoldDB" id="A0A4Z1DZ27"/>
<name>A0A4Z1DZ27_9MICO</name>
<dbReference type="InterPro" id="IPR029787">
    <property type="entry name" value="Nucleotide_cyclase"/>
</dbReference>
<dbReference type="RefSeq" id="WP_158292668.1">
    <property type="nucleotide sequence ID" value="NZ_RHPJ01000004.1"/>
</dbReference>